<protein>
    <submittedName>
        <fullName evidence="12">Preprotein translocase YajC subunit</fullName>
    </submittedName>
</protein>
<keyword evidence="6" id="KW-0653">Protein transport</keyword>
<feature type="compositionally biased region" description="Basic and acidic residues" evidence="10">
    <location>
        <begin position="174"/>
        <end position="195"/>
    </location>
</feature>
<feature type="transmembrane region" description="Helical" evidence="11">
    <location>
        <begin position="62"/>
        <end position="79"/>
    </location>
</feature>
<dbReference type="PANTHER" id="PTHR33909">
    <property type="entry name" value="SEC TRANSLOCON ACCESSORY COMPLEX SUBUNIT YAJC"/>
    <property type="match status" value="1"/>
</dbReference>
<gene>
    <name evidence="12" type="ORF">C8E99_1086</name>
</gene>
<reference evidence="12 13" key="1">
    <citation type="submission" date="2018-07" db="EMBL/GenBank/DDBJ databases">
        <title>Sequencing the genomes of 1000 actinobacteria strains.</title>
        <authorList>
            <person name="Klenk H.-P."/>
        </authorList>
    </citation>
    <scope>NUCLEOTIDE SEQUENCE [LARGE SCALE GENOMIC DNA]</scope>
    <source>
        <strain evidence="12 13">DSM 14442</strain>
    </source>
</reference>
<organism evidence="12 13">
    <name type="scientific">Citricoccus muralis</name>
    <dbReference type="NCBI Taxonomy" id="169134"/>
    <lineage>
        <taxon>Bacteria</taxon>
        <taxon>Bacillati</taxon>
        <taxon>Actinomycetota</taxon>
        <taxon>Actinomycetes</taxon>
        <taxon>Micrococcales</taxon>
        <taxon>Micrococcaceae</taxon>
        <taxon>Citricoccus</taxon>
    </lineage>
</organism>
<evidence type="ECO:0000256" key="3">
    <source>
        <dbReference type="ARBA" id="ARBA00022448"/>
    </source>
</evidence>
<keyword evidence="5 11" id="KW-0812">Transmembrane</keyword>
<evidence type="ECO:0000256" key="10">
    <source>
        <dbReference type="SAM" id="MobiDB-lite"/>
    </source>
</evidence>
<dbReference type="NCBIfam" id="TIGR00739">
    <property type="entry name" value="yajC"/>
    <property type="match status" value="1"/>
</dbReference>
<evidence type="ECO:0000256" key="6">
    <source>
        <dbReference type="ARBA" id="ARBA00022927"/>
    </source>
</evidence>
<dbReference type="GO" id="GO:0005886">
    <property type="term" value="C:plasma membrane"/>
    <property type="evidence" value="ECO:0007669"/>
    <property type="project" value="UniProtKB-SubCell"/>
</dbReference>
<comment type="caution">
    <text evidence="12">The sequence shown here is derived from an EMBL/GenBank/DDBJ whole genome shotgun (WGS) entry which is preliminary data.</text>
</comment>
<dbReference type="Proteomes" id="UP000256727">
    <property type="component" value="Unassembled WGS sequence"/>
</dbReference>
<evidence type="ECO:0000256" key="4">
    <source>
        <dbReference type="ARBA" id="ARBA00022475"/>
    </source>
</evidence>
<name>A0A3D9LA91_9MICC</name>
<evidence type="ECO:0000313" key="13">
    <source>
        <dbReference type="Proteomes" id="UP000256727"/>
    </source>
</evidence>
<dbReference type="GO" id="GO:0015031">
    <property type="term" value="P:protein transport"/>
    <property type="evidence" value="ECO:0007669"/>
    <property type="project" value="UniProtKB-KW"/>
</dbReference>
<keyword evidence="7 11" id="KW-1133">Transmembrane helix</keyword>
<dbReference type="InterPro" id="IPR003849">
    <property type="entry name" value="Preprotein_translocase_YajC"/>
</dbReference>
<evidence type="ECO:0000256" key="9">
    <source>
        <dbReference type="ARBA" id="ARBA00023136"/>
    </source>
</evidence>
<dbReference type="AlphaFoldDB" id="A0A3D9LA91"/>
<keyword evidence="4" id="KW-1003">Cell membrane</keyword>
<accession>A0A3D9LA91</accession>
<feature type="region of interest" description="Disordered" evidence="10">
    <location>
        <begin position="147"/>
        <end position="195"/>
    </location>
</feature>
<keyword evidence="8" id="KW-0811">Translocation</keyword>
<keyword evidence="13" id="KW-1185">Reference proteome</keyword>
<comment type="subcellular location">
    <subcellularLocation>
        <location evidence="1">Cell membrane</location>
        <topology evidence="1">Single-pass membrane protein</topology>
    </subcellularLocation>
</comment>
<evidence type="ECO:0000256" key="5">
    <source>
        <dbReference type="ARBA" id="ARBA00022692"/>
    </source>
</evidence>
<proteinExistence type="inferred from homology"/>
<evidence type="ECO:0000256" key="8">
    <source>
        <dbReference type="ARBA" id="ARBA00023010"/>
    </source>
</evidence>
<dbReference type="EMBL" id="QREH01000001">
    <property type="protein sequence ID" value="REE03279.1"/>
    <property type="molecule type" value="Genomic_DNA"/>
</dbReference>
<comment type="similarity">
    <text evidence="2">Belongs to the YajC family.</text>
</comment>
<evidence type="ECO:0000256" key="1">
    <source>
        <dbReference type="ARBA" id="ARBA00004162"/>
    </source>
</evidence>
<sequence length="195" mass="20330">MCPGRARLNGRCEPTRRLIGLSCAPTLECGVPEVTQLIAPPTASLVAEGANAEGGGGLPFDPFLLIMLAIFALLIFSMFRRSKKAQQQQQQLHQSLGPGVEVMTTMGLYGTILSVDKDENKAVIEISPGNTATVHLQAIGKAVDPAAGAAVVDEPETTVPDSPAGLEEANGGTDRNETDGNGPDDQRPGTDRPSA</sequence>
<keyword evidence="3" id="KW-0813">Transport</keyword>
<dbReference type="OrthoDB" id="3267178at2"/>
<evidence type="ECO:0000256" key="7">
    <source>
        <dbReference type="ARBA" id="ARBA00022989"/>
    </source>
</evidence>
<keyword evidence="9 11" id="KW-0472">Membrane</keyword>
<evidence type="ECO:0000256" key="11">
    <source>
        <dbReference type="SAM" id="Phobius"/>
    </source>
</evidence>
<evidence type="ECO:0000313" key="12">
    <source>
        <dbReference type="EMBL" id="REE03279.1"/>
    </source>
</evidence>
<dbReference type="Pfam" id="PF02699">
    <property type="entry name" value="YajC"/>
    <property type="match status" value="1"/>
</dbReference>
<evidence type="ECO:0000256" key="2">
    <source>
        <dbReference type="ARBA" id="ARBA00006742"/>
    </source>
</evidence>
<dbReference type="PANTHER" id="PTHR33909:SF1">
    <property type="entry name" value="SEC TRANSLOCON ACCESSORY COMPLEX SUBUNIT YAJC"/>
    <property type="match status" value="1"/>
</dbReference>
<dbReference type="SMART" id="SM01323">
    <property type="entry name" value="YajC"/>
    <property type="match status" value="1"/>
</dbReference>